<dbReference type="EMBL" id="SUNJ01002574">
    <property type="protein sequence ID" value="TPP65874.1"/>
    <property type="molecule type" value="Genomic_DNA"/>
</dbReference>
<evidence type="ECO:0000256" key="10">
    <source>
        <dbReference type="SAM" id="MobiDB-lite"/>
    </source>
</evidence>
<evidence type="ECO:0000256" key="8">
    <source>
        <dbReference type="ARBA" id="ARBA00039444"/>
    </source>
</evidence>
<name>A0A504YWN3_FASGI</name>
<evidence type="ECO:0000256" key="5">
    <source>
        <dbReference type="ARBA" id="ARBA00023128"/>
    </source>
</evidence>
<evidence type="ECO:0000256" key="7">
    <source>
        <dbReference type="ARBA" id="ARBA00038016"/>
    </source>
</evidence>
<dbReference type="PANTHER" id="PTHR11362">
    <property type="entry name" value="PHOSPHATIDYLETHANOLAMINE-BINDING PROTEIN"/>
    <property type="match status" value="1"/>
</dbReference>
<dbReference type="PANTHER" id="PTHR11362:SF133">
    <property type="entry name" value="LARGE RIBOSOMAL SUBUNIT PROTEIN ML38"/>
    <property type="match status" value="1"/>
</dbReference>
<feature type="region of interest" description="Disordered" evidence="10">
    <location>
        <begin position="420"/>
        <end position="441"/>
    </location>
</feature>
<evidence type="ECO:0000313" key="11">
    <source>
        <dbReference type="EMBL" id="TPP65874.1"/>
    </source>
</evidence>
<evidence type="ECO:0000256" key="6">
    <source>
        <dbReference type="ARBA" id="ARBA00023274"/>
    </source>
</evidence>
<evidence type="ECO:0000256" key="3">
    <source>
        <dbReference type="ARBA" id="ARBA00022980"/>
    </source>
</evidence>
<keyword evidence="3 11" id="KW-0689">Ribosomal protein</keyword>
<evidence type="ECO:0000256" key="1">
    <source>
        <dbReference type="ARBA" id="ARBA00004173"/>
    </source>
</evidence>
<keyword evidence="4" id="KW-0175">Coiled coil</keyword>
<organism evidence="11 12">
    <name type="scientific">Fasciola gigantica</name>
    <name type="common">Giant liver fluke</name>
    <dbReference type="NCBI Taxonomy" id="46835"/>
    <lineage>
        <taxon>Eukaryota</taxon>
        <taxon>Metazoa</taxon>
        <taxon>Spiralia</taxon>
        <taxon>Lophotrochozoa</taxon>
        <taxon>Platyhelminthes</taxon>
        <taxon>Trematoda</taxon>
        <taxon>Digenea</taxon>
        <taxon>Plagiorchiida</taxon>
        <taxon>Echinostomata</taxon>
        <taxon>Echinostomatoidea</taxon>
        <taxon>Fasciolidae</taxon>
        <taxon>Fasciola</taxon>
    </lineage>
</organism>
<dbReference type="Proteomes" id="UP000316759">
    <property type="component" value="Unassembled WGS sequence"/>
</dbReference>
<dbReference type="Gene3D" id="3.90.280.10">
    <property type="entry name" value="PEBP-like"/>
    <property type="match status" value="1"/>
</dbReference>
<reference evidence="11 12" key="1">
    <citation type="submission" date="2019-04" db="EMBL/GenBank/DDBJ databases">
        <title>Annotation for the trematode Fasciola gigantica.</title>
        <authorList>
            <person name="Choi Y.-J."/>
        </authorList>
    </citation>
    <scope>NUCLEOTIDE SEQUENCE [LARGE SCALE GENOMIC DNA]</scope>
    <source>
        <strain evidence="11">Uganda_cow_1</strain>
    </source>
</reference>
<keyword evidence="2" id="KW-0809">Transit peptide</keyword>
<dbReference type="Pfam" id="PF01161">
    <property type="entry name" value="PBP"/>
    <property type="match status" value="1"/>
</dbReference>
<keyword evidence="6" id="KW-0687">Ribonucleoprotein</keyword>
<accession>A0A504YWN3</accession>
<dbReference type="GO" id="GO:0005762">
    <property type="term" value="C:mitochondrial large ribosomal subunit"/>
    <property type="evidence" value="ECO:0007669"/>
    <property type="project" value="TreeGrafter"/>
</dbReference>
<sequence>MLVPGGICGYRSEQYRHVLEIISRCFWYRRGFRPPEVEPGLYPFPKKQVPAVGKSSYEDRIAEIKSTKEPGGAQIPLDIGIPFKIPRLLPQRSQPKKFDLESAARKRTLHVPVETVHCFEEDTHAPTRCLTAAQHYDVFTSLFGPNRFFVPQVNLCIYYRHSSSIDGLDSSNISSEQREINVQPVYTGNMITAMHASIQPIIDLSLAPADCRWTLVMSCPDEPINVAKCKTPTNEYVHWIVSNLRSTKMGEDSQFGDVIVPYLQPLPYVGTGFHRYIFVLYRQNNGSIDFQSIKRNEIIKDLGKERAFNSLDFYHTFQSELTPVGLGFFQSCWDESVRLFYRNSLGAPEPIFELDWPSPQLPPQSRFPLANSWCRARRHPHGLPLIRERYGVHSDVSFDVYLDRYRDRKDLQEELVRERLRTEGNPLDPSDPRRKRVEYPAALPMPPDMPSWWVRQEMQRRLRTGRWKYLEGHDG</sequence>
<evidence type="ECO:0000256" key="2">
    <source>
        <dbReference type="ARBA" id="ARBA00022946"/>
    </source>
</evidence>
<gene>
    <name evidence="11" type="ORF">FGIG_09963</name>
</gene>
<dbReference type="SUPFAM" id="SSF49777">
    <property type="entry name" value="PEBP-like"/>
    <property type="match status" value="1"/>
</dbReference>
<evidence type="ECO:0000313" key="12">
    <source>
        <dbReference type="Proteomes" id="UP000316759"/>
    </source>
</evidence>
<dbReference type="STRING" id="46835.A0A504YWN3"/>
<dbReference type="AlphaFoldDB" id="A0A504YWN3"/>
<evidence type="ECO:0000256" key="9">
    <source>
        <dbReference type="ARBA" id="ARBA00041206"/>
    </source>
</evidence>
<comment type="similarity">
    <text evidence="7">Belongs to the phosphatidylethanolamine-binding protein family. Mitochondrion-specific ribosomal protein mL38 subfamily.</text>
</comment>
<dbReference type="CDD" id="cd00866">
    <property type="entry name" value="PEBP_euk"/>
    <property type="match status" value="1"/>
</dbReference>
<comment type="subcellular location">
    <subcellularLocation>
        <location evidence="1">Mitochondrion</location>
    </subcellularLocation>
</comment>
<dbReference type="InterPro" id="IPR035810">
    <property type="entry name" value="PEBP_euk"/>
</dbReference>
<comment type="caution">
    <text evidence="11">The sequence shown here is derived from an EMBL/GenBank/DDBJ whole genome shotgun (WGS) entry which is preliminary data.</text>
</comment>
<evidence type="ECO:0000256" key="4">
    <source>
        <dbReference type="ARBA" id="ARBA00023054"/>
    </source>
</evidence>
<dbReference type="InterPro" id="IPR036610">
    <property type="entry name" value="PEBP-like_sf"/>
</dbReference>
<dbReference type="InterPro" id="IPR008914">
    <property type="entry name" value="PEBP"/>
</dbReference>
<dbReference type="OrthoDB" id="2153661at2759"/>
<keyword evidence="5" id="KW-0496">Mitochondrion</keyword>
<keyword evidence="12" id="KW-1185">Reference proteome</keyword>
<protein>
    <recommendedName>
        <fullName evidence="8">Large ribosomal subunit protein mL38</fullName>
    </recommendedName>
    <alternativeName>
        <fullName evidence="9">39S ribosomal protein L38, mitochondrial</fullName>
    </alternativeName>
</protein>
<proteinExistence type="inferred from homology"/>